<gene>
    <name evidence="1" type="ORF">FRACYDRAFT_189148</name>
</gene>
<proteinExistence type="predicted"/>
<dbReference type="Gene3D" id="3.90.1410.10">
    <property type="entry name" value="set domain protein methyltransferase, domain 1"/>
    <property type="match status" value="1"/>
</dbReference>
<organism evidence="1 2">
    <name type="scientific">Fragilariopsis cylindrus CCMP1102</name>
    <dbReference type="NCBI Taxonomy" id="635003"/>
    <lineage>
        <taxon>Eukaryota</taxon>
        <taxon>Sar</taxon>
        <taxon>Stramenopiles</taxon>
        <taxon>Ochrophyta</taxon>
        <taxon>Bacillariophyta</taxon>
        <taxon>Bacillariophyceae</taxon>
        <taxon>Bacillariophycidae</taxon>
        <taxon>Bacillariales</taxon>
        <taxon>Bacillariaceae</taxon>
        <taxon>Fragilariopsis</taxon>
    </lineage>
</organism>
<name>A0A1E7F572_9STRA</name>
<dbReference type="AlphaFoldDB" id="A0A1E7F572"/>
<accession>A0A1E7F572</accession>
<sequence length="267" mass="29547">MVDGVADRALYEKTMGCQIWTAREIKQDEVMMTCPKSAMITPDLVATSDAGRAVLACCKRIDGAESTNFWDVFENSTICEGKYGQKTAMNKGEQLLINTLRDRTKAERAFTKATKTTNESQNSTHDLATFGNISTRAPVLAFLIHQRFSPNASPPVKTAEANPDFEKIRMEDKDSNALFHIPEVQPLAEMPFSFGPYARTLPSSVSLPICWERNELSLLSSCIPGVQPLQEIATTTMQLVAEFIALINAGILTRFPSIFSPGMITWE</sequence>
<dbReference type="InterPro" id="IPR046341">
    <property type="entry name" value="SET_dom_sf"/>
</dbReference>
<dbReference type="SUPFAM" id="SSF82199">
    <property type="entry name" value="SET domain"/>
    <property type="match status" value="1"/>
</dbReference>
<feature type="non-terminal residue" evidence="1">
    <location>
        <position position="267"/>
    </location>
</feature>
<keyword evidence="2" id="KW-1185">Reference proteome</keyword>
<evidence type="ECO:0000313" key="1">
    <source>
        <dbReference type="EMBL" id="OEU13296.1"/>
    </source>
</evidence>
<evidence type="ECO:0000313" key="2">
    <source>
        <dbReference type="Proteomes" id="UP000095751"/>
    </source>
</evidence>
<protein>
    <submittedName>
        <fullName evidence="1">Uncharacterized protein</fullName>
    </submittedName>
</protein>
<dbReference type="OrthoDB" id="42889at2759"/>
<dbReference type="InParanoid" id="A0A1E7F572"/>
<reference evidence="1 2" key="1">
    <citation type="submission" date="2016-09" db="EMBL/GenBank/DDBJ databases">
        <title>Extensive genetic diversity and differential bi-allelic expression allows diatom success in the polar Southern Ocean.</title>
        <authorList>
            <consortium name="DOE Joint Genome Institute"/>
            <person name="Mock T."/>
            <person name="Otillar R.P."/>
            <person name="Strauss J."/>
            <person name="Dupont C."/>
            <person name="Frickenhaus S."/>
            <person name="Maumus F."/>
            <person name="Mcmullan M."/>
            <person name="Sanges R."/>
            <person name="Schmutz J."/>
            <person name="Toseland A."/>
            <person name="Valas R."/>
            <person name="Veluchamy A."/>
            <person name="Ward B.J."/>
            <person name="Allen A."/>
            <person name="Barry K."/>
            <person name="Falciatore A."/>
            <person name="Ferrante M."/>
            <person name="Fortunato A.E."/>
            <person name="Gloeckner G."/>
            <person name="Gruber A."/>
            <person name="Hipkin R."/>
            <person name="Janech M."/>
            <person name="Kroth P."/>
            <person name="Leese F."/>
            <person name="Lindquist E."/>
            <person name="Lyon B.R."/>
            <person name="Martin J."/>
            <person name="Mayer C."/>
            <person name="Parker M."/>
            <person name="Quesneville H."/>
            <person name="Raymond J."/>
            <person name="Uhlig C."/>
            <person name="Valentin K.U."/>
            <person name="Worden A.Z."/>
            <person name="Armbrust E.V."/>
            <person name="Bowler C."/>
            <person name="Green B."/>
            <person name="Moulton V."/>
            <person name="Van Oosterhout C."/>
            <person name="Grigoriev I."/>
        </authorList>
    </citation>
    <scope>NUCLEOTIDE SEQUENCE [LARGE SCALE GENOMIC DNA]</scope>
    <source>
        <strain evidence="1 2">CCMP1102</strain>
    </source>
</reference>
<dbReference type="KEGG" id="fcy:FRACYDRAFT_189148"/>
<dbReference type="EMBL" id="KV784361">
    <property type="protein sequence ID" value="OEU13296.1"/>
    <property type="molecule type" value="Genomic_DNA"/>
</dbReference>
<dbReference type="Proteomes" id="UP000095751">
    <property type="component" value="Unassembled WGS sequence"/>
</dbReference>